<dbReference type="CDD" id="cd00161">
    <property type="entry name" value="beta-trefoil_Ricin-like"/>
    <property type="match status" value="1"/>
</dbReference>
<dbReference type="Gene3D" id="2.80.10.50">
    <property type="match status" value="3"/>
</dbReference>
<dbReference type="AlphaFoldDB" id="A0AAD8EKA1"/>
<reference evidence="2" key="2">
    <citation type="submission" date="2023-05" db="EMBL/GenBank/DDBJ databases">
        <authorList>
            <person name="Fouks B."/>
        </authorList>
    </citation>
    <scope>NUCLEOTIDE SEQUENCE</scope>
    <source>
        <strain evidence="2">Stay&amp;Tobe</strain>
        <tissue evidence="2">Testes</tissue>
    </source>
</reference>
<comment type="caution">
    <text evidence="2">The sequence shown here is derived from an EMBL/GenBank/DDBJ whole genome shotgun (WGS) entry which is preliminary data.</text>
</comment>
<gene>
    <name evidence="2" type="ORF">L9F63_015141</name>
</gene>
<dbReference type="SMART" id="SM00458">
    <property type="entry name" value="RICIN"/>
    <property type="match status" value="1"/>
</dbReference>
<dbReference type="EMBL" id="JASPKZ010003448">
    <property type="protein sequence ID" value="KAJ9593321.1"/>
    <property type="molecule type" value="Genomic_DNA"/>
</dbReference>
<dbReference type="SUPFAM" id="SSF50370">
    <property type="entry name" value="Ricin B-like lectins"/>
    <property type="match status" value="1"/>
</dbReference>
<dbReference type="Pfam" id="PF00652">
    <property type="entry name" value="Ricin_B_lectin"/>
    <property type="match status" value="1"/>
</dbReference>
<accession>A0AAD8EKA1</accession>
<dbReference type="InterPro" id="IPR000772">
    <property type="entry name" value="Ricin_B_lectin"/>
</dbReference>
<dbReference type="PROSITE" id="PS50231">
    <property type="entry name" value="RICIN_B_LECTIN"/>
    <property type="match status" value="1"/>
</dbReference>
<reference evidence="2" key="1">
    <citation type="journal article" date="2023" name="IScience">
        <title>Live-bearing cockroach genome reveals convergent evolutionary mechanisms linked to viviparity in insects and beyond.</title>
        <authorList>
            <person name="Fouks B."/>
            <person name="Harrison M.C."/>
            <person name="Mikhailova A.A."/>
            <person name="Marchal E."/>
            <person name="English S."/>
            <person name="Carruthers M."/>
            <person name="Jennings E.C."/>
            <person name="Chiamaka E.L."/>
            <person name="Frigard R.A."/>
            <person name="Pippel M."/>
            <person name="Attardo G.M."/>
            <person name="Benoit J.B."/>
            <person name="Bornberg-Bauer E."/>
            <person name="Tobe S.S."/>
        </authorList>
    </citation>
    <scope>NUCLEOTIDE SEQUENCE</scope>
    <source>
        <strain evidence="2">Stay&amp;Tobe</strain>
    </source>
</reference>
<protein>
    <recommendedName>
        <fullName evidence="1">Ricin B lectin domain-containing protein</fullName>
    </recommendedName>
</protein>
<feature type="domain" description="Ricin B lectin" evidence="1">
    <location>
        <begin position="1"/>
        <end position="125"/>
    </location>
</feature>
<proteinExistence type="predicted"/>
<evidence type="ECO:0000313" key="3">
    <source>
        <dbReference type="Proteomes" id="UP001233999"/>
    </source>
</evidence>
<organism evidence="2 3">
    <name type="scientific">Diploptera punctata</name>
    <name type="common">Pacific beetle cockroach</name>
    <dbReference type="NCBI Taxonomy" id="6984"/>
    <lineage>
        <taxon>Eukaryota</taxon>
        <taxon>Metazoa</taxon>
        <taxon>Ecdysozoa</taxon>
        <taxon>Arthropoda</taxon>
        <taxon>Hexapoda</taxon>
        <taxon>Insecta</taxon>
        <taxon>Pterygota</taxon>
        <taxon>Neoptera</taxon>
        <taxon>Polyneoptera</taxon>
        <taxon>Dictyoptera</taxon>
        <taxon>Blattodea</taxon>
        <taxon>Blaberoidea</taxon>
        <taxon>Blaberidae</taxon>
        <taxon>Diplopterinae</taxon>
        <taxon>Diploptera</taxon>
    </lineage>
</organism>
<dbReference type="Proteomes" id="UP001233999">
    <property type="component" value="Unassembled WGS sequence"/>
</dbReference>
<name>A0AAD8EKA1_DIPPU</name>
<dbReference type="InterPro" id="IPR035992">
    <property type="entry name" value="Ricin_B-like_lectins"/>
</dbReference>
<sequence>MTFYIESVHSGKYLDVKDASEEQGAEVVLFDFHGNKNQQWKYKNGMIYSKLNGLVMDIANNEDGGKIIMWNPHGGDNQQWIFERDFTIRSGLGTVMDVHGASTDNCTNIVGFSKHGGDNQKFRIVPVNKD</sequence>
<keyword evidence="3" id="KW-1185">Reference proteome</keyword>
<evidence type="ECO:0000259" key="1">
    <source>
        <dbReference type="SMART" id="SM00458"/>
    </source>
</evidence>
<evidence type="ECO:0000313" key="2">
    <source>
        <dbReference type="EMBL" id="KAJ9593321.1"/>
    </source>
</evidence>